<feature type="compositionally biased region" description="Basic and acidic residues" evidence="2">
    <location>
        <begin position="463"/>
        <end position="472"/>
    </location>
</feature>
<keyword evidence="1" id="KW-0175">Coiled coil</keyword>
<dbReference type="EMBL" id="FN648000">
    <property type="protein sequence ID" value="CBN79755.1"/>
    <property type="molecule type" value="Genomic_DNA"/>
</dbReference>
<organism evidence="3 4">
    <name type="scientific">Ectocarpus siliculosus</name>
    <name type="common">Brown alga</name>
    <name type="synonym">Conferva siliculosa</name>
    <dbReference type="NCBI Taxonomy" id="2880"/>
    <lineage>
        <taxon>Eukaryota</taxon>
        <taxon>Sar</taxon>
        <taxon>Stramenopiles</taxon>
        <taxon>Ochrophyta</taxon>
        <taxon>PX clade</taxon>
        <taxon>Phaeophyceae</taxon>
        <taxon>Ectocarpales</taxon>
        <taxon>Ectocarpaceae</taxon>
        <taxon>Ectocarpus</taxon>
    </lineage>
</organism>
<feature type="coiled-coil region" evidence="1">
    <location>
        <begin position="81"/>
        <end position="179"/>
    </location>
</feature>
<protein>
    <submittedName>
        <fullName evidence="3">Uncharacterized protein</fullName>
    </submittedName>
</protein>
<dbReference type="InParanoid" id="D8LET5"/>
<dbReference type="AlphaFoldDB" id="D8LET5"/>
<evidence type="ECO:0000313" key="3">
    <source>
        <dbReference type="EMBL" id="CBN79755.1"/>
    </source>
</evidence>
<feature type="region of interest" description="Disordered" evidence="2">
    <location>
        <begin position="264"/>
        <end position="308"/>
    </location>
</feature>
<evidence type="ECO:0000313" key="4">
    <source>
        <dbReference type="Proteomes" id="UP000002630"/>
    </source>
</evidence>
<keyword evidence="4" id="KW-1185">Reference proteome</keyword>
<reference evidence="3 4" key="1">
    <citation type="journal article" date="2010" name="Nature">
        <title>The Ectocarpus genome and the independent evolution of multicellularity in brown algae.</title>
        <authorList>
            <person name="Cock J.M."/>
            <person name="Sterck L."/>
            <person name="Rouze P."/>
            <person name="Scornet D."/>
            <person name="Allen A.E."/>
            <person name="Amoutzias G."/>
            <person name="Anthouard V."/>
            <person name="Artiguenave F."/>
            <person name="Aury J.M."/>
            <person name="Badger J.H."/>
            <person name="Beszteri B."/>
            <person name="Billiau K."/>
            <person name="Bonnet E."/>
            <person name="Bothwell J.H."/>
            <person name="Bowler C."/>
            <person name="Boyen C."/>
            <person name="Brownlee C."/>
            <person name="Carrano C.J."/>
            <person name="Charrier B."/>
            <person name="Cho G.Y."/>
            <person name="Coelho S.M."/>
            <person name="Collen J."/>
            <person name="Corre E."/>
            <person name="Da Silva C."/>
            <person name="Delage L."/>
            <person name="Delaroque N."/>
            <person name="Dittami S.M."/>
            <person name="Doulbeau S."/>
            <person name="Elias M."/>
            <person name="Farnham G."/>
            <person name="Gachon C.M."/>
            <person name="Gschloessl B."/>
            <person name="Heesch S."/>
            <person name="Jabbari K."/>
            <person name="Jubin C."/>
            <person name="Kawai H."/>
            <person name="Kimura K."/>
            <person name="Kloareg B."/>
            <person name="Kupper F.C."/>
            <person name="Lang D."/>
            <person name="Le Bail A."/>
            <person name="Leblanc C."/>
            <person name="Lerouge P."/>
            <person name="Lohr M."/>
            <person name="Lopez P.J."/>
            <person name="Martens C."/>
            <person name="Maumus F."/>
            <person name="Michel G."/>
            <person name="Miranda-Saavedra D."/>
            <person name="Morales J."/>
            <person name="Moreau H."/>
            <person name="Motomura T."/>
            <person name="Nagasato C."/>
            <person name="Napoli C.A."/>
            <person name="Nelson D.R."/>
            <person name="Nyvall-Collen P."/>
            <person name="Peters A.F."/>
            <person name="Pommier C."/>
            <person name="Potin P."/>
            <person name="Poulain J."/>
            <person name="Quesneville H."/>
            <person name="Read B."/>
            <person name="Rensing S.A."/>
            <person name="Ritter A."/>
            <person name="Rousvoal S."/>
            <person name="Samanta M."/>
            <person name="Samson G."/>
            <person name="Schroeder D.C."/>
            <person name="Segurens B."/>
            <person name="Strittmatter M."/>
            <person name="Tonon T."/>
            <person name="Tregear J.W."/>
            <person name="Valentin K."/>
            <person name="von Dassow P."/>
            <person name="Yamagishi T."/>
            <person name="Van de Peer Y."/>
            <person name="Wincker P."/>
        </authorList>
    </citation>
    <scope>NUCLEOTIDE SEQUENCE [LARGE SCALE GENOMIC DNA]</scope>
    <source>
        <strain evidence="4">Ec32 / CCAP1310/4</strain>
    </source>
</reference>
<accession>D8LET5</accession>
<evidence type="ECO:0000256" key="2">
    <source>
        <dbReference type="SAM" id="MobiDB-lite"/>
    </source>
</evidence>
<feature type="coiled-coil region" evidence="1">
    <location>
        <begin position="369"/>
        <end position="396"/>
    </location>
</feature>
<feature type="coiled-coil region" evidence="1">
    <location>
        <begin position="424"/>
        <end position="451"/>
    </location>
</feature>
<dbReference type="OrthoDB" id="10678939at2759"/>
<dbReference type="Proteomes" id="UP000002630">
    <property type="component" value="Linkage Group LG11"/>
</dbReference>
<evidence type="ECO:0000256" key="1">
    <source>
        <dbReference type="SAM" id="Coils"/>
    </source>
</evidence>
<feature type="region of interest" description="Disordered" evidence="2">
    <location>
        <begin position="452"/>
        <end position="472"/>
    </location>
</feature>
<name>D8LET5_ECTSI</name>
<sequence length="472" mass="52376">MEDHARRVSDELRHKHIRTLEVLRQLIDENNAIRKKLKVFEGEKRVPDGATDLREKRNANNQNEEEFKVTDGVDTTANVGIERAMAQLAQAQAETTKARAAEEASELTLGVLLAQNKDLETSRAAVERRCQEQVERFEAEMAQLKQQFASTIAEAQAAQERAKLDVSRLESEVEELRHNTSQAALSRLGTAWMDDGDDDESVLSQREVVNLQRCLRAVSRRESTAKRRCLDLERQAKSEVLRREGVERELRALRAVADNFAAPNGGPQIEPFQRVPPLPAVPNRNRRSNGGNTVRKGHSGAPTILADPPPELTCEKVAEPQPVVALPLACPGGSDIDDDGSVASLDGGPRKNAATVVDVEDESNLGSGIRRLRESEKILRESNAKLQRELRQTAKRLEKAVAFASDVEAELQKVAGDGVTFETFVVLKRDNQALKTQLAEIKQARKTLLARSLSHPGHQDVSLAERSHQRRV</sequence>
<proteinExistence type="predicted"/>
<gene>
    <name evidence="3" type="ORF">Esi_0014_0048</name>
</gene>
<dbReference type="EMBL" id="FN649736">
    <property type="protein sequence ID" value="CBN79755.1"/>
    <property type="molecule type" value="Genomic_DNA"/>
</dbReference>